<dbReference type="Proteomes" id="UP000054321">
    <property type="component" value="Unassembled WGS sequence"/>
</dbReference>
<dbReference type="AlphaFoldDB" id="A0A0C3HYL0"/>
<dbReference type="InParanoid" id="A0A0C3HYL0"/>
<proteinExistence type="inferred from homology"/>
<dbReference type="SUPFAM" id="SSF55895">
    <property type="entry name" value="Ribonuclease Rh-like"/>
    <property type="match status" value="1"/>
</dbReference>
<dbReference type="HOGENOM" id="CLU_037966_1_2_1"/>
<evidence type="ECO:0000313" key="5">
    <source>
        <dbReference type="EMBL" id="KIN07327.1"/>
    </source>
</evidence>
<reference evidence="5 6" key="1">
    <citation type="submission" date="2014-04" db="EMBL/GenBank/DDBJ databases">
        <authorList>
            <consortium name="DOE Joint Genome Institute"/>
            <person name="Kuo A."/>
            <person name="Martino E."/>
            <person name="Perotto S."/>
            <person name="Kohler A."/>
            <person name="Nagy L.G."/>
            <person name="Floudas D."/>
            <person name="Copeland A."/>
            <person name="Barry K.W."/>
            <person name="Cichocki N."/>
            <person name="Veneault-Fourrey C."/>
            <person name="LaButti K."/>
            <person name="Lindquist E.A."/>
            <person name="Lipzen A."/>
            <person name="Lundell T."/>
            <person name="Morin E."/>
            <person name="Murat C."/>
            <person name="Sun H."/>
            <person name="Tunlid A."/>
            <person name="Henrissat B."/>
            <person name="Grigoriev I.V."/>
            <person name="Hibbett D.S."/>
            <person name="Martin F."/>
            <person name="Nordberg H.P."/>
            <person name="Cantor M.N."/>
            <person name="Hua S.X."/>
        </authorList>
    </citation>
    <scope>NUCLEOTIDE SEQUENCE [LARGE SCALE GENOMIC DNA]</scope>
    <source>
        <strain evidence="5 6">Zn</strain>
    </source>
</reference>
<evidence type="ECO:0000256" key="4">
    <source>
        <dbReference type="RuleBase" id="RU004328"/>
    </source>
</evidence>
<gene>
    <name evidence="5" type="ORF">OIDMADRAFT_150732</name>
</gene>
<dbReference type="OrthoDB" id="435754at2759"/>
<protein>
    <recommendedName>
        <fullName evidence="2">ribonuclease T2</fullName>
        <ecNumber evidence="2">4.6.1.19</ecNumber>
    </recommendedName>
</protein>
<dbReference type="EC" id="4.6.1.19" evidence="2"/>
<dbReference type="InterPro" id="IPR036430">
    <property type="entry name" value="RNase_T2-like_sf"/>
</dbReference>
<evidence type="ECO:0000256" key="2">
    <source>
        <dbReference type="ARBA" id="ARBA00012571"/>
    </source>
</evidence>
<dbReference type="GO" id="GO:0033897">
    <property type="term" value="F:ribonuclease T2 activity"/>
    <property type="evidence" value="ECO:0007669"/>
    <property type="project" value="UniProtKB-EC"/>
</dbReference>
<dbReference type="InterPro" id="IPR033130">
    <property type="entry name" value="RNase_T2_His_AS_2"/>
</dbReference>
<organism evidence="5 6">
    <name type="scientific">Oidiodendron maius (strain Zn)</name>
    <dbReference type="NCBI Taxonomy" id="913774"/>
    <lineage>
        <taxon>Eukaryota</taxon>
        <taxon>Fungi</taxon>
        <taxon>Dikarya</taxon>
        <taxon>Ascomycota</taxon>
        <taxon>Pezizomycotina</taxon>
        <taxon>Leotiomycetes</taxon>
        <taxon>Leotiomycetes incertae sedis</taxon>
        <taxon>Myxotrichaceae</taxon>
        <taxon>Oidiodendron</taxon>
    </lineage>
</organism>
<evidence type="ECO:0000256" key="1">
    <source>
        <dbReference type="ARBA" id="ARBA00007469"/>
    </source>
</evidence>
<dbReference type="PANTHER" id="PTHR11240">
    <property type="entry name" value="RIBONUCLEASE T2"/>
    <property type="match status" value="1"/>
</dbReference>
<dbReference type="GO" id="GO:0005576">
    <property type="term" value="C:extracellular region"/>
    <property type="evidence" value="ECO:0007669"/>
    <property type="project" value="TreeGrafter"/>
</dbReference>
<accession>A0A0C3HYL0</accession>
<comment type="similarity">
    <text evidence="1 4">Belongs to the RNase T2 family.</text>
</comment>
<evidence type="ECO:0000313" key="6">
    <source>
        <dbReference type="Proteomes" id="UP000054321"/>
    </source>
</evidence>
<dbReference type="InterPro" id="IPR001568">
    <property type="entry name" value="RNase_T2-like"/>
</dbReference>
<dbReference type="PROSITE" id="PS00531">
    <property type="entry name" value="RNASE_T2_2"/>
    <property type="match status" value="1"/>
</dbReference>
<name>A0A0C3HYL0_OIDMZ</name>
<dbReference type="PANTHER" id="PTHR11240:SF79">
    <property type="entry name" value="RIBONUCLEASE T2"/>
    <property type="match status" value="1"/>
</dbReference>
<dbReference type="Gene3D" id="3.90.730.10">
    <property type="entry name" value="Ribonuclease T2-like"/>
    <property type="match status" value="1"/>
</dbReference>
<keyword evidence="3" id="KW-0378">Hydrolase</keyword>
<dbReference type="GO" id="GO:0003723">
    <property type="term" value="F:RNA binding"/>
    <property type="evidence" value="ECO:0007669"/>
    <property type="project" value="InterPro"/>
</dbReference>
<keyword evidence="3" id="KW-0540">Nuclease</keyword>
<dbReference type="Pfam" id="PF00445">
    <property type="entry name" value="Ribonuclease_T2"/>
    <property type="match status" value="1"/>
</dbReference>
<evidence type="ECO:0000256" key="3">
    <source>
        <dbReference type="ARBA" id="ARBA00022759"/>
    </source>
</evidence>
<dbReference type="EMBL" id="KN832870">
    <property type="protein sequence ID" value="KIN07327.1"/>
    <property type="molecule type" value="Genomic_DNA"/>
</dbReference>
<keyword evidence="3" id="KW-0255">Endonuclease</keyword>
<dbReference type="GO" id="GO:0006401">
    <property type="term" value="P:RNA catabolic process"/>
    <property type="evidence" value="ECO:0007669"/>
    <property type="project" value="TreeGrafter"/>
</dbReference>
<reference evidence="6" key="2">
    <citation type="submission" date="2015-01" db="EMBL/GenBank/DDBJ databases">
        <title>Evolutionary Origins and Diversification of the Mycorrhizal Mutualists.</title>
        <authorList>
            <consortium name="DOE Joint Genome Institute"/>
            <consortium name="Mycorrhizal Genomics Consortium"/>
            <person name="Kohler A."/>
            <person name="Kuo A."/>
            <person name="Nagy L.G."/>
            <person name="Floudas D."/>
            <person name="Copeland A."/>
            <person name="Barry K.W."/>
            <person name="Cichocki N."/>
            <person name="Veneault-Fourrey C."/>
            <person name="LaButti K."/>
            <person name="Lindquist E.A."/>
            <person name="Lipzen A."/>
            <person name="Lundell T."/>
            <person name="Morin E."/>
            <person name="Murat C."/>
            <person name="Riley R."/>
            <person name="Ohm R."/>
            <person name="Sun H."/>
            <person name="Tunlid A."/>
            <person name="Henrissat B."/>
            <person name="Grigoriev I.V."/>
            <person name="Hibbett D.S."/>
            <person name="Martin F."/>
        </authorList>
    </citation>
    <scope>NUCLEOTIDE SEQUENCE [LARGE SCALE GENOMIC DNA]</scope>
    <source>
        <strain evidence="6">Zn</strain>
    </source>
</reference>
<sequence length="146" mass="16014">MRTFWLPDRGSAESFWEHEWSKHGTCINTLSPSCYGDDYNEGDEVVDFFTRAVEVFKTLDTYKALAAAGITPSHDRTYDADEIQAALSTISGGAVILGCRRGALNQAWYSFNVKGSVQNGQFVGVEPAGSGHGTCPRRGIKYLPKN</sequence>
<keyword evidence="6" id="KW-1185">Reference proteome</keyword>